<evidence type="ECO:0000313" key="30">
    <source>
        <dbReference type="EMBL" id="MEN7547506.1"/>
    </source>
</evidence>
<dbReference type="AlphaFoldDB" id="A0AAW9S9X3"/>
<evidence type="ECO:0000256" key="12">
    <source>
        <dbReference type="ARBA" id="ARBA00022697"/>
    </source>
</evidence>
<evidence type="ECO:0000256" key="24">
    <source>
        <dbReference type="ARBA" id="ARBA00044938"/>
    </source>
</evidence>
<dbReference type="InterPro" id="IPR054352">
    <property type="entry name" value="ACT_Aspartokinase"/>
</dbReference>
<dbReference type="GO" id="GO:0046872">
    <property type="term" value="F:metal ion binding"/>
    <property type="evidence" value="ECO:0007669"/>
    <property type="project" value="UniProtKB-KW"/>
</dbReference>
<dbReference type="InterPro" id="IPR001048">
    <property type="entry name" value="Asp/Glu/Uridylate_kinase"/>
</dbReference>
<organism evidence="30 31">
    <name type="scientific">Rapidithrix thailandica</name>
    <dbReference type="NCBI Taxonomy" id="413964"/>
    <lineage>
        <taxon>Bacteria</taxon>
        <taxon>Pseudomonadati</taxon>
        <taxon>Bacteroidota</taxon>
        <taxon>Cytophagia</taxon>
        <taxon>Cytophagales</taxon>
        <taxon>Flammeovirgaceae</taxon>
        <taxon>Rapidithrix</taxon>
    </lineage>
</organism>
<dbReference type="InterPro" id="IPR002912">
    <property type="entry name" value="ACT_dom"/>
</dbReference>
<evidence type="ECO:0000256" key="23">
    <source>
        <dbReference type="ARBA" id="ARBA00023268"/>
    </source>
</evidence>
<dbReference type="EMBL" id="JBDKWZ010000003">
    <property type="protein sequence ID" value="MEN7547506.1"/>
    <property type="molecule type" value="Genomic_DNA"/>
</dbReference>
<comment type="similarity">
    <text evidence="7">In the C-terminal section; belongs to the homoserine dehydrogenase family.</text>
</comment>
<evidence type="ECO:0000256" key="11">
    <source>
        <dbReference type="ARBA" id="ARBA00022679"/>
    </source>
</evidence>
<evidence type="ECO:0000256" key="26">
    <source>
        <dbReference type="ARBA" id="ARBA00048841"/>
    </source>
</evidence>
<protein>
    <submittedName>
        <fullName evidence="30">Bifunctional aspartate kinase/homoserine dehydrogenase I</fullName>
        <ecNumber evidence="30">1.1.1.3</ecNumber>
        <ecNumber evidence="30">2.7.2.4</ecNumber>
    </submittedName>
</protein>
<dbReference type="CDD" id="cd04243">
    <property type="entry name" value="AAK_AK-HSDH-like"/>
    <property type="match status" value="1"/>
</dbReference>
<dbReference type="InterPro" id="IPR001342">
    <property type="entry name" value="HDH_cat"/>
</dbReference>
<evidence type="ECO:0000256" key="9">
    <source>
        <dbReference type="ARBA" id="ARBA00011881"/>
    </source>
</evidence>
<evidence type="ECO:0000256" key="21">
    <source>
        <dbReference type="ARBA" id="ARBA00023154"/>
    </source>
</evidence>
<dbReference type="GO" id="GO:0005524">
    <property type="term" value="F:ATP binding"/>
    <property type="evidence" value="ECO:0007669"/>
    <property type="project" value="UniProtKB-KW"/>
</dbReference>
<comment type="catalytic activity">
    <reaction evidence="26">
        <text>L-homoserine + NADP(+) = L-aspartate 4-semialdehyde + NADPH + H(+)</text>
        <dbReference type="Rhea" id="RHEA:15761"/>
        <dbReference type="ChEBI" id="CHEBI:15378"/>
        <dbReference type="ChEBI" id="CHEBI:57476"/>
        <dbReference type="ChEBI" id="CHEBI:57783"/>
        <dbReference type="ChEBI" id="CHEBI:58349"/>
        <dbReference type="ChEBI" id="CHEBI:537519"/>
        <dbReference type="EC" id="1.1.1.3"/>
    </reaction>
    <physiologicalReaction direction="right-to-left" evidence="26">
        <dbReference type="Rhea" id="RHEA:15763"/>
    </physiologicalReaction>
</comment>
<dbReference type="PROSITE" id="PS51671">
    <property type="entry name" value="ACT"/>
    <property type="match status" value="2"/>
</dbReference>
<comment type="cofactor">
    <cofactor evidence="1">
        <name>a metal cation</name>
        <dbReference type="ChEBI" id="CHEBI:25213"/>
    </cofactor>
</comment>
<evidence type="ECO:0000313" key="31">
    <source>
        <dbReference type="Proteomes" id="UP001403385"/>
    </source>
</evidence>
<evidence type="ECO:0000256" key="22">
    <source>
        <dbReference type="ARBA" id="ARBA00023167"/>
    </source>
</evidence>
<evidence type="ECO:0000256" key="20">
    <source>
        <dbReference type="ARBA" id="ARBA00023053"/>
    </source>
</evidence>
<keyword evidence="15 30" id="KW-0418">Kinase</keyword>
<dbReference type="GO" id="GO:0009086">
    <property type="term" value="P:methionine biosynthetic process"/>
    <property type="evidence" value="ECO:0007669"/>
    <property type="project" value="UniProtKB-KW"/>
</dbReference>
<dbReference type="PANTHER" id="PTHR43070">
    <property type="match status" value="1"/>
</dbReference>
<evidence type="ECO:0000256" key="28">
    <source>
        <dbReference type="SAM" id="Coils"/>
    </source>
</evidence>
<dbReference type="InterPro" id="IPR011147">
    <property type="entry name" value="Bifunc_Aspkin/hSer_DH"/>
</dbReference>
<dbReference type="FunFam" id="3.30.360.10:FF:000006">
    <property type="entry name" value="Bifunctional aspartokinase/homoserine dehydrogenase"/>
    <property type="match status" value="1"/>
</dbReference>
<reference evidence="30 31" key="1">
    <citation type="submission" date="2024-04" db="EMBL/GenBank/DDBJ databases">
        <title>Novel genus in family Flammeovirgaceae.</title>
        <authorList>
            <person name="Nguyen T.H."/>
            <person name="Vuong T.Q."/>
            <person name="Le H."/>
            <person name="Kim S.-G."/>
        </authorList>
    </citation>
    <scope>NUCLEOTIDE SEQUENCE [LARGE SCALE GENOMIC DNA]</scope>
    <source>
        <strain evidence="30 31">JCM 23209</strain>
    </source>
</reference>
<proteinExistence type="inferred from homology"/>
<evidence type="ECO:0000256" key="14">
    <source>
        <dbReference type="ARBA" id="ARBA00022741"/>
    </source>
</evidence>
<dbReference type="InterPro" id="IPR005106">
    <property type="entry name" value="Asp/hSer_DH_NAD-bd"/>
</dbReference>
<dbReference type="Pfam" id="PF22468">
    <property type="entry name" value="ACT_9"/>
    <property type="match status" value="2"/>
</dbReference>
<evidence type="ECO:0000256" key="6">
    <source>
        <dbReference type="ARBA" id="ARBA00005139"/>
    </source>
</evidence>
<dbReference type="CDD" id="cd04921">
    <property type="entry name" value="ACT_AKi-HSDH-ThrA-like_1"/>
    <property type="match status" value="1"/>
</dbReference>
<sequence length="822" mass="89847">MKILKFGGTSVGSCAAIKQVGCILKDYVEKEPAMAVVVSAMRGVTNMLIQVGTLAASNDEGYKELLRDLEETHFQTVRDLIRVQEQSRVIAKVKMLLNEVEELLHGVFLLKELSPRSLDLLQSFGERLSALIITQYLQQEGIDVKMLDAREVIRTDASFGSAKIDFEYTNQAITEAFNAYKGLYIITGFIASTAKCETTTLGRGGSDYTASVIGAALNAEVIEIWTDVDGVMTADPKEVKTAFSLDIITYEEAMELSHFGAKVIYPPTLQPALKRDIPLRIKNTFHPEFNGTLVSSKSQESQYPVKGISSIKDIAFVSVSGSGMIGVPGVSSRLFGALARKQINVILITQASSEHSICFAVMPEQAALAKEAIEEEFAYEIASEKINRVHIDEHLAIVAIIGENMKSTPGISGTLFTALGVNGINVVAIAQGSSELNVSVVVAQKDLGKALNALHEGFFLSDKVTVNLYMLGVGLIGGTLLDQMRKQLSYLEQEHALKLNVVAMANTKKMVFDANGLDISQTKVDLLEDGALSDLNHFVERMKEMNLPNSVLVDCTSSEEAIVHYEEVLQSSISIVTPNKLANSGSYADYQKLQKTAREHGVHFLYETNVGAGLPVISPLQDLKKSGDRILKIEGILSGTLSYIFNTFRPGVKFSEVVREAKAKGYTEPDPRDDLNGMDVARKILILSREAGFELEPADVQVENILPEACINAATVEEFLVELDKANDQFEQMIIEAHEQRQALRFIASLEGNKATVGLRVVDTSHPFYFLSGSDNIIAFTTDRYKECPLVIKGPGAGAEVTAAGVFAEIISIGKYMTSRWR</sequence>
<keyword evidence="21" id="KW-0457">Lysine biosynthesis</keyword>
<dbReference type="InterPro" id="IPR001341">
    <property type="entry name" value="Asp_kinase"/>
</dbReference>
<evidence type="ECO:0000256" key="8">
    <source>
        <dbReference type="ARBA" id="ARBA00010046"/>
    </source>
</evidence>
<dbReference type="EC" id="1.1.1.3" evidence="30"/>
<dbReference type="GO" id="GO:0004072">
    <property type="term" value="F:aspartate kinase activity"/>
    <property type="evidence" value="ECO:0007669"/>
    <property type="project" value="UniProtKB-EC"/>
</dbReference>
<evidence type="ECO:0000256" key="17">
    <source>
        <dbReference type="ARBA" id="ARBA00022857"/>
    </source>
</evidence>
<keyword evidence="19" id="KW-0520">NAD</keyword>
<evidence type="ECO:0000259" key="29">
    <source>
        <dbReference type="PROSITE" id="PS51671"/>
    </source>
</evidence>
<keyword evidence="28" id="KW-0175">Coiled coil</keyword>
<comment type="function">
    <text evidence="24">Bifunctional aspartate kinase and homoserine dehydrogenase that catalyzes the first and the third steps toward the synthesis of lysine, methionine and threonine from aspartate.</text>
</comment>
<comment type="subunit">
    <text evidence="9">Homotetramer.</text>
</comment>
<feature type="domain" description="ACT" evidence="29">
    <location>
        <begin position="400"/>
        <end position="478"/>
    </location>
</feature>
<dbReference type="InterPro" id="IPR019811">
    <property type="entry name" value="HDH_CS"/>
</dbReference>
<keyword evidence="18 30" id="KW-0560">Oxidoreductase</keyword>
<evidence type="ECO:0000256" key="13">
    <source>
        <dbReference type="ARBA" id="ARBA00022723"/>
    </source>
</evidence>
<dbReference type="Pfam" id="PF03447">
    <property type="entry name" value="NAD_binding_3"/>
    <property type="match status" value="1"/>
</dbReference>
<dbReference type="InterPro" id="IPR049638">
    <property type="entry name" value="AK-HD"/>
</dbReference>
<dbReference type="Pfam" id="PF00742">
    <property type="entry name" value="Homoserine_dh"/>
    <property type="match status" value="1"/>
</dbReference>
<comment type="pathway">
    <text evidence="3">Amino-acid biosynthesis; L-methionine biosynthesis via de novo pathway; L-homoserine from L-aspartate: step 1/3.</text>
</comment>
<evidence type="ECO:0000256" key="27">
    <source>
        <dbReference type="ARBA" id="ARBA00049031"/>
    </source>
</evidence>
<keyword evidence="22" id="KW-0486">Methionine biosynthesis</keyword>
<evidence type="ECO:0000256" key="4">
    <source>
        <dbReference type="ARBA" id="ARBA00005056"/>
    </source>
</evidence>
<keyword evidence="11 30" id="KW-0808">Transferase</keyword>
<comment type="catalytic activity">
    <reaction evidence="25">
        <text>L-aspartate + ATP = 4-phospho-L-aspartate + ADP</text>
        <dbReference type="Rhea" id="RHEA:23776"/>
        <dbReference type="ChEBI" id="CHEBI:29991"/>
        <dbReference type="ChEBI" id="CHEBI:30616"/>
        <dbReference type="ChEBI" id="CHEBI:57535"/>
        <dbReference type="ChEBI" id="CHEBI:456216"/>
        <dbReference type="EC" id="2.7.2.4"/>
    </reaction>
    <physiologicalReaction direction="left-to-right" evidence="25">
        <dbReference type="Rhea" id="RHEA:23777"/>
    </physiologicalReaction>
</comment>
<dbReference type="Pfam" id="PF00696">
    <property type="entry name" value="AA_kinase"/>
    <property type="match status" value="1"/>
</dbReference>
<dbReference type="RefSeq" id="WP_346820294.1">
    <property type="nucleotide sequence ID" value="NZ_JBDKWZ010000003.1"/>
</dbReference>
<keyword evidence="16" id="KW-0067">ATP-binding</keyword>
<dbReference type="Gene3D" id="3.30.360.10">
    <property type="entry name" value="Dihydrodipicolinate Reductase, domain 2"/>
    <property type="match status" value="1"/>
</dbReference>
<dbReference type="SUPFAM" id="SSF51735">
    <property type="entry name" value="NAD(P)-binding Rossmann-fold domains"/>
    <property type="match status" value="1"/>
</dbReference>
<comment type="similarity">
    <text evidence="8">In the N-terminal section; belongs to the aspartokinase family.</text>
</comment>
<dbReference type="PROSITE" id="PS00324">
    <property type="entry name" value="ASPARTOKINASE"/>
    <property type="match status" value="1"/>
</dbReference>
<gene>
    <name evidence="30" type="primary">thrA</name>
    <name evidence="30" type="ORF">AAG747_06285</name>
</gene>
<comment type="catalytic activity">
    <reaction evidence="27">
        <text>L-homoserine + NAD(+) = L-aspartate 4-semialdehyde + NADH + H(+)</text>
        <dbReference type="Rhea" id="RHEA:15757"/>
        <dbReference type="ChEBI" id="CHEBI:15378"/>
        <dbReference type="ChEBI" id="CHEBI:57476"/>
        <dbReference type="ChEBI" id="CHEBI:57540"/>
        <dbReference type="ChEBI" id="CHEBI:57945"/>
        <dbReference type="ChEBI" id="CHEBI:537519"/>
        <dbReference type="EC" id="1.1.1.3"/>
    </reaction>
    <physiologicalReaction direction="right-to-left" evidence="27">
        <dbReference type="Rhea" id="RHEA:15759"/>
    </physiologicalReaction>
</comment>
<dbReference type="GO" id="GO:0050661">
    <property type="term" value="F:NADP binding"/>
    <property type="evidence" value="ECO:0007669"/>
    <property type="project" value="InterPro"/>
</dbReference>
<dbReference type="SUPFAM" id="SSF53633">
    <property type="entry name" value="Carbamate kinase-like"/>
    <property type="match status" value="1"/>
</dbReference>
<evidence type="ECO:0000256" key="19">
    <source>
        <dbReference type="ARBA" id="ARBA00023027"/>
    </source>
</evidence>
<evidence type="ECO:0000256" key="25">
    <source>
        <dbReference type="ARBA" id="ARBA00048561"/>
    </source>
</evidence>
<dbReference type="EC" id="2.7.2.4" evidence="30"/>
<dbReference type="InterPro" id="IPR036291">
    <property type="entry name" value="NAD(P)-bd_dom_sf"/>
</dbReference>
<dbReference type="PANTHER" id="PTHR43070:SF5">
    <property type="entry name" value="HOMOSERINE DEHYDROGENASE"/>
    <property type="match status" value="1"/>
</dbReference>
<evidence type="ECO:0000256" key="5">
    <source>
        <dbReference type="ARBA" id="ARBA00005062"/>
    </source>
</evidence>
<dbReference type="GO" id="GO:0009089">
    <property type="term" value="P:lysine biosynthetic process via diaminopimelate"/>
    <property type="evidence" value="ECO:0007669"/>
    <property type="project" value="UniProtKB-ARBA"/>
</dbReference>
<dbReference type="GO" id="GO:0009090">
    <property type="term" value="P:homoserine biosynthetic process"/>
    <property type="evidence" value="ECO:0007669"/>
    <property type="project" value="UniProtKB-ARBA"/>
</dbReference>
<dbReference type="InterPro" id="IPR036393">
    <property type="entry name" value="AceGlu_kinase-like_sf"/>
</dbReference>
<dbReference type="SUPFAM" id="SSF55021">
    <property type="entry name" value="ACT-like"/>
    <property type="match status" value="2"/>
</dbReference>
<dbReference type="InterPro" id="IPR018042">
    <property type="entry name" value="Aspartate_kinase_CS"/>
</dbReference>
<dbReference type="Proteomes" id="UP001403385">
    <property type="component" value="Unassembled WGS sequence"/>
</dbReference>
<dbReference type="SUPFAM" id="SSF55347">
    <property type="entry name" value="Glyceraldehyde-3-phosphate dehydrogenase-like, C-terminal domain"/>
    <property type="match status" value="1"/>
</dbReference>
<dbReference type="GO" id="GO:0004412">
    <property type="term" value="F:homoserine dehydrogenase activity"/>
    <property type="evidence" value="ECO:0007669"/>
    <property type="project" value="UniProtKB-EC"/>
</dbReference>
<name>A0AAW9S9X3_9BACT</name>
<keyword evidence="17" id="KW-0521">NADP</keyword>
<keyword evidence="31" id="KW-1185">Reference proteome</keyword>
<evidence type="ECO:0000256" key="16">
    <source>
        <dbReference type="ARBA" id="ARBA00022840"/>
    </source>
</evidence>
<evidence type="ECO:0000256" key="7">
    <source>
        <dbReference type="ARBA" id="ARBA00007952"/>
    </source>
</evidence>
<keyword evidence="12" id="KW-0791">Threonine biosynthesis</keyword>
<dbReference type="PIRSF" id="PIRSF000727">
    <property type="entry name" value="ThrA"/>
    <property type="match status" value="1"/>
</dbReference>
<dbReference type="InterPro" id="IPR045865">
    <property type="entry name" value="ACT-like_dom_sf"/>
</dbReference>
<dbReference type="NCBIfam" id="NF006959">
    <property type="entry name" value="PRK09436.1"/>
    <property type="match status" value="1"/>
</dbReference>
<comment type="pathway">
    <text evidence="5">Amino-acid biosynthesis; L-methionine biosynthesis via de novo pathway; L-homoserine from L-aspartate: step 3/3.</text>
</comment>
<keyword evidence="20" id="KW-0915">Sodium</keyword>
<evidence type="ECO:0000256" key="1">
    <source>
        <dbReference type="ARBA" id="ARBA00001920"/>
    </source>
</evidence>
<dbReference type="FunFam" id="3.30.2130.10:FF:000001">
    <property type="entry name" value="Bifunctional aspartokinase/homoserine dehydrogenase"/>
    <property type="match status" value="1"/>
</dbReference>
<dbReference type="Gene3D" id="3.40.50.720">
    <property type="entry name" value="NAD(P)-binding Rossmann-like Domain"/>
    <property type="match status" value="1"/>
</dbReference>
<dbReference type="Gene3D" id="3.40.1160.10">
    <property type="entry name" value="Acetylglutamate kinase-like"/>
    <property type="match status" value="1"/>
</dbReference>
<accession>A0AAW9S9X3</accession>
<evidence type="ECO:0000256" key="2">
    <source>
        <dbReference type="ARBA" id="ARBA00004766"/>
    </source>
</evidence>
<comment type="caution">
    <text evidence="30">The sequence shown here is derived from an EMBL/GenBank/DDBJ whole genome shotgun (WGS) entry which is preliminary data.</text>
</comment>
<dbReference type="PROSITE" id="PS01042">
    <property type="entry name" value="HOMOSER_DHGENASE"/>
    <property type="match status" value="1"/>
</dbReference>
<evidence type="ECO:0000256" key="18">
    <source>
        <dbReference type="ARBA" id="ARBA00023002"/>
    </source>
</evidence>
<dbReference type="Gene3D" id="3.30.2130.10">
    <property type="entry name" value="VC0802-like"/>
    <property type="match status" value="1"/>
</dbReference>
<comment type="pathway">
    <text evidence="4">Amino-acid biosynthesis; L-threonine biosynthesis; L-threonine from L-aspartate: step 3/5.</text>
</comment>
<keyword evidence="14" id="KW-0547">Nucleotide-binding</keyword>
<evidence type="ECO:0000256" key="15">
    <source>
        <dbReference type="ARBA" id="ARBA00022777"/>
    </source>
</evidence>
<feature type="domain" description="ACT" evidence="29">
    <location>
        <begin position="319"/>
        <end position="388"/>
    </location>
</feature>
<comment type="pathway">
    <text evidence="2">Amino-acid biosynthesis; L-lysine biosynthesis via DAP pathway; (S)-tetrahydrodipicolinate from L-aspartate: step 1/4.</text>
</comment>
<evidence type="ECO:0000256" key="3">
    <source>
        <dbReference type="ARBA" id="ARBA00004986"/>
    </source>
</evidence>
<dbReference type="GO" id="GO:0009088">
    <property type="term" value="P:threonine biosynthetic process"/>
    <property type="evidence" value="ECO:0007669"/>
    <property type="project" value="UniProtKB-KW"/>
</dbReference>
<dbReference type="NCBIfam" id="TIGR00657">
    <property type="entry name" value="asp_kinases"/>
    <property type="match status" value="1"/>
</dbReference>
<keyword evidence="10" id="KW-0028">Amino-acid biosynthesis</keyword>
<evidence type="ECO:0000256" key="10">
    <source>
        <dbReference type="ARBA" id="ARBA00022605"/>
    </source>
</evidence>
<feature type="coiled-coil region" evidence="28">
    <location>
        <begin position="716"/>
        <end position="743"/>
    </location>
</feature>
<keyword evidence="13" id="KW-0479">Metal-binding</keyword>
<comment type="pathway">
    <text evidence="6">Amino-acid biosynthesis; L-threonine biosynthesis; L-threonine from L-aspartate: step 1/5.</text>
</comment>
<keyword evidence="23" id="KW-0511">Multifunctional enzyme</keyword>